<sequence length="124" mass="12609">MSGRLSGKVALVPGAASGIDAAIARLFARKGAQVVGLDRQPSPIGDDGVVHTLVDITDRAAVDAAVLAALAAHGGIDVLVNNAGADLFADPLALSDDDWERCLSVNLNATDILIDGGRSQVCHD</sequence>
<dbReference type="PANTHER" id="PTHR43669:SF8">
    <property type="entry name" value="SHORT-CHAIN TYPE DEHYDROGENASE_REDUCTASE-RELATED"/>
    <property type="match status" value="1"/>
</dbReference>
<dbReference type="CDD" id="cd05233">
    <property type="entry name" value="SDR_c"/>
    <property type="match status" value="1"/>
</dbReference>
<dbReference type="PANTHER" id="PTHR43669">
    <property type="entry name" value="5-KETO-D-GLUCONATE 5-REDUCTASE"/>
    <property type="match status" value="1"/>
</dbReference>
<accession>A0A514BW67</accession>
<dbReference type="Pfam" id="PF00106">
    <property type="entry name" value="adh_short"/>
    <property type="match status" value="1"/>
</dbReference>
<gene>
    <name evidence="3" type="ORF">FKV23_14965</name>
</gene>
<protein>
    <submittedName>
        <fullName evidence="3">SDR family NAD(P)-dependent oxidoreductase</fullName>
    </submittedName>
</protein>
<proteinExistence type="inferred from homology"/>
<dbReference type="KEGG" id="lyj:FKV23_14965"/>
<dbReference type="RefSeq" id="WP_141624581.1">
    <property type="nucleotide sequence ID" value="NZ_CP041242.1"/>
</dbReference>
<evidence type="ECO:0000313" key="3">
    <source>
        <dbReference type="EMBL" id="QDH71249.1"/>
    </source>
</evidence>
<dbReference type="Gene3D" id="3.40.50.720">
    <property type="entry name" value="NAD(P)-binding Rossmann-like Domain"/>
    <property type="match status" value="1"/>
</dbReference>
<name>A0A514BW67_9GAMM</name>
<dbReference type="InterPro" id="IPR036291">
    <property type="entry name" value="NAD(P)-bd_dom_sf"/>
</dbReference>
<evidence type="ECO:0000313" key="4">
    <source>
        <dbReference type="Proteomes" id="UP000317199"/>
    </source>
</evidence>
<organism evidence="3 4">
    <name type="scientific">Marilutibacter alkalisoli</name>
    <dbReference type="NCBI Taxonomy" id="2591633"/>
    <lineage>
        <taxon>Bacteria</taxon>
        <taxon>Pseudomonadati</taxon>
        <taxon>Pseudomonadota</taxon>
        <taxon>Gammaproteobacteria</taxon>
        <taxon>Lysobacterales</taxon>
        <taxon>Lysobacteraceae</taxon>
        <taxon>Marilutibacter</taxon>
    </lineage>
</organism>
<comment type="similarity">
    <text evidence="1">Belongs to the short-chain dehydrogenases/reductases (SDR) family.</text>
</comment>
<evidence type="ECO:0000256" key="2">
    <source>
        <dbReference type="ARBA" id="ARBA00023002"/>
    </source>
</evidence>
<evidence type="ECO:0000256" key="1">
    <source>
        <dbReference type="ARBA" id="ARBA00006484"/>
    </source>
</evidence>
<dbReference type="GO" id="GO:0016491">
    <property type="term" value="F:oxidoreductase activity"/>
    <property type="evidence" value="ECO:0007669"/>
    <property type="project" value="UniProtKB-KW"/>
</dbReference>
<dbReference type="EMBL" id="CP041242">
    <property type="protein sequence ID" value="QDH71249.1"/>
    <property type="molecule type" value="Genomic_DNA"/>
</dbReference>
<reference evidence="3 4" key="1">
    <citation type="submission" date="2019-06" db="EMBL/GenBank/DDBJ databases">
        <title>Lysobacter alkalisoli sp. nov. isolated from saline-alkali soil.</title>
        <authorList>
            <person name="Sun J.-Q."/>
            <person name="Xu L."/>
        </authorList>
    </citation>
    <scope>NUCLEOTIDE SEQUENCE [LARGE SCALE GENOMIC DNA]</scope>
    <source>
        <strain evidence="3 4">SJ-36</strain>
    </source>
</reference>
<keyword evidence="4" id="KW-1185">Reference proteome</keyword>
<dbReference type="OrthoDB" id="9775296at2"/>
<dbReference type="InterPro" id="IPR002347">
    <property type="entry name" value="SDR_fam"/>
</dbReference>
<keyword evidence="2" id="KW-0560">Oxidoreductase</keyword>
<dbReference type="SUPFAM" id="SSF51735">
    <property type="entry name" value="NAD(P)-binding Rossmann-fold domains"/>
    <property type="match status" value="1"/>
</dbReference>
<dbReference type="AlphaFoldDB" id="A0A514BW67"/>
<dbReference type="PRINTS" id="PR00081">
    <property type="entry name" value="GDHRDH"/>
</dbReference>
<dbReference type="Proteomes" id="UP000317199">
    <property type="component" value="Chromosome"/>
</dbReference>